<accession>A0A1Y1RQI8</accession>
<dbReference type="Pfam" id="PF01628">
    <property type="entry name" value="HrcA"/>
    <property type="match status" value="1"/>
</dbReference>
<dbReference type="GO" id="GO:0045892">
    <property type="term" value="P:negative regulation of DNA-templated transcription"/>
    <property type="evidence" value="ECO:0007669"/>
    <property type="project" value="UniProtKB-UniRule"/>
</dbReference>
<name>A0A1Y1RQI8_9MICC</name>
<sequence length="331" mass="35449">MNHPRRLQVLQAIVEEYVHTREPVGSKTLLERHQLGVSSATVRNDMAALEEQGLIQAPHASAGRVPTDRGYRLFVDQISALQPLSPAEKRAIHTLLDSAESVDDMMRNSVRLLSTLTHQVALVQYPNGPRASVRHIELISLATSTVLLVLITDSGQVSQRTVTAGHTPEDLATLRAQLLEITVGRPLEQLVAGGLHSTVEQTLADAVIEALLALAAEAASSQVVIAGTAYLAESTIDFTGSIAPVLDALEEQVVLLKLLTDLDHDERGFAVSIGSENRDRSLAETSVVAASYGPGGTAHVGVMGPTRMDYPRTASKVNAVARYLSKILDQA</sequence>
<dbReference type="RefSeq" id="WP_083091057.1">
    <property type="nucleotide sequence ID" value="NZ_LXWF01000011.1"/>
</dbReference>
<dbReference type="AlphaFoldDB" id="A0A1Y1RQI8"/>
<dbReference type="Pfam" id="PF08220">
    <property type="entry name" value="HTH_DeoR"/>
    <property type="match status" value="1"/>
</dbReference>
<protein>
    <recommendedName>
        <fullName evidence="6">Heat-inducible transcription repressor HrcA</fullName>
    </recommendedName>
</protein>
<keyword evidence="1 6" id="KW-0678">Repressor</keyword>
<dbReference type="PANTHER" id="PTHR34824">
    <property type="entry name" value="HEAT-INDUCIBLE TRANSCRIPTION REPRESSOR HRCA"/>
    <property type="match status" value="1"/>
</dbReference>
<reference evidence="9 10" key="1">
    <citation type="submission" date="2016-05" db="EMBL/GenBank/DDBJ databases">
        <title>Draft genome sequence of a porcine commensal Rothia nasimurium.</title>
        <authorList>
            <person name="Gaiser R.A."/>
            <person name="Van Baarlen P."/>
            <person name="Wells J.M."/>
        </authorList>
    </citation>
    <scope>NUCLEOTIDE SEQUENCE [LARGE SCALE GENOMIC DNA]</scope>
    <source>
        <strain evidence="9 10">PT-32</strain>
    </source>
</reference>
<evidence type="ECO:0000259" key="8">
    <source>
        <dbReference type="Pfam" id="PF08220"/>
    </source>
</evidence>
<dbReference type="PANTHER" id="PTHR34824:SF1">
    <property type="entry name" value="HEAT-INDUCIBLE TRANSCRIPTION REPRESSOR HRCA"/>
    <property type="match status" value="1"/>
</dbReference>
<dbReference type="SUPFAM" id="SSF55781">
    <property type="entry name" value="GAF domain-like"/>
    <property type="match status" value="1"/>
</dbReference>
<gene>
    <name evidence="6" type="primary">hrcA</name>
    <name evidence="9" type="ORF">A7979_00345</name>
</gene>
<dbReference type="Gene3D" id="3.30.390.60">
    <property type="entry name" value="Heat-inducible transcription repressor hrca homolog, domain 3"/>
    <property type="match status" value="1"/>
</dbReference>
<dbReference type="InterPro" id="IPR023120">
    <property type="entry name" value="WHTH_transcript_rep_HrcA_IDD"/>
</dbReference>
<evidence type="ECO:0000259" key="7">
    <source>
        <dbReference type="Pfam" id="PF01628"/>
    </source>
</evidence>
<dbReference type="InterPro" id="IPR021153">
    <property type="entry name" value="HrcA_C"/>
</dbReference>
<comment type="similarity">
    <text evidence="6">Belongs to the HrcA family.</text>
</comment>
<evidence type="ECO:0000313" key="10">
    <source>
        <dbReference type="Proteomes" id="UP000192359"/>
    </source>
</evidence>
<evidence type="ECO:0000256" key="2">
    <source>
        <dbReference type="ARBA" id="ARBA00023015"/>
    </source>
</evidence>
<dbReference type="OrthoDB" id="9783139at2"/>
<dbReference type="FunFam" id="1.10.10.10:FF:000049">
    <property type="entry name" value="Heat-inducible transcription repressor HrcA"/>
    <property type="match status" value="1"/>
</dbReference>
<dbReference type="InterPro" id="IPR036390">
    <property type="entry name" value="WH_DNA-bd_sf"/>
</dbReference>
<dbReference type="Proteomes" id="UP000192359">
    <property type="component" value="Unassembled WGS sequence"/>
</dbReference>
<feature type="domain" description="HTH deoR-type" evidence="8">
    <location>
        <begin position="34"/>
        <end position="59"/>
    </location>
</feature>
<evidence type="ECO:0000256" key="4">
    <source>
        <dbReference type="ARBA" id="ARBA00023163"/>
    </source>
</evidence>
<dbReference type="GO" id="GO:0003677">
    <property type="term" value="F:DNA binding"/>
    <property type="evidence" value="ECO:0007669"/>
    <property type="project" value="InterPro"/>
</dbReference>
<comment type="function">
    <text evidence="5 6">Negative regulator of class I heat shock genes (grpE-dnaK-dnaJ and groELS operons). Prevents heat-shock induction of these operons.</text>
</comment>
<keyword evidence="10" id="KW-1185">Reference proteome</keyword>
<dbReference type="SUPFAM" id="SSF46785">
    <property type="entry name" value="Winged helix' DNA-binding domain"/>
    <property type="match status" value="1"/>
</dbReference>
<dbReference type="InterPro" id="IPR001034">
    <property type="entry name" value="DeoR_HTH"/>
</dbReference>
<dbReference type="HAMAP" id="MF_00081">
    <property type="entry name" value="HrcA"/>
    <property type="match status" value="1"/>
</dbReference>
<keyword evidence="2 6" id="KW-0805">Transcription regulation</keyword>
<dbReference type="EMBL" id="LXWF01000011">
    <property type="protein sequence ID" value="ORC22009.1"/>
    <property type="molecule type" value="Genomic_DNA"/>
</dbReference>
<feature type="domain" description="Heat-inducible transcription repressor HrcA C-terminal" evidence="7">
    <location>
        <begin position="103"/>
        <end position="313"/>
    </location>
</feature>
<dbReference type="InterPro" id="IPR036388">
    <property type="entry name" value="WH-like_DNA-bd_sf"/>
</dbReference>
<evidence type="ECO:0000256" key="3">
    <source>
        <dbReference type="ARBA" id="ARBA00023016"/>
    </source>
</evidence>
<evidence type="ECO:0000256" key="6">
    <source>
        <dbReference type="HAMAP-Rule" id="MF_00081"/>
    </source>
</evidence>
<proteinExistence type="inferred from homology"/>
<dbReference type="Gene3D" id="3.30.450.40">
    <property type="match status" value="1"/>
</dbReference>
<dbReference type="GO" id="GO:0003700">
    <property type="term" value="F:DNA-binding transcription factor activity"/>
    <property type="evidence" value="ECO:0007669"/>
    <property type="project" value="InterPro"/>
</dbReference>
<evidence type="ECO:0000313" key="9">
    <source>
        <dbReference type="EMBL" id="ORC22009.1"/>
    </source>
</evidence>
<dbReference type="Gene3D" id="1.10.10.10">
    <property type="entry name" value="Winged helix-like DNA-binding domain superfamily/Winged helix DNA-binding domain"/>
    <property type="match status" value="1"/>
</dbReference>
<evidence type="ECO:0000256" key="1">
    <source>
        <dbReference type="ARBA" id="ARBA00022491"/>
    </source>
</evidence>
<comment type="caution">
    <text evidence="9">The sequence shown here is derived from an EMBL/GenBank/DDBJ whole genome shotgun (WGS) entry which is preliminary data.</text>
</comment>
<dbReference type="InterPro" id="IPR002571">
    <property type="entry name" value="HrcA"/>
</dbReference>
<keyword evidence="3 6" id="KW-0346">Stress response</keyword>
<dbReference type="PIRSF" id="PIRSF005485">
    <property type="entry name" value="HrcA"/>
    <property type="match status" value="1"/>
</dbReference>
<keyword evidence="4 6" id="KW-0804">Transcription</keyword>
<organism evidence="9 10">
    <name type="scientific">Rothia nasimurium</name>
    <dbReference type="NCBI Taxonomy" id="85336"/>
    <lineage>
        <taxon>Bacteria</taxon>
        <taxon>Bacillati</taxon>
        <taxon>Actinomycetota</taxon>
        <taxon>Actinomycetes</taxon>
        <taxon>Micrococcales</taxon>
        <taxon>Micrococcaceae</taxon>
        <taxon>Rothia</taxon>
    </lineage>
</organism>
<dbReference type="NCBIfam" id="TIGR00331">
    <property type="entry name" value="hrcA"/>
    <property type="match status" value="1"/>
</dbReference>
<dbReference type="InterPro" id="IPR029016">
    <property type="entry name" value="GAF-like_dom_sf"/>
</dbReference>
<evidence type="ECO:0000256" key="5">
    <source>
        <dbReference type="ARBA" id="ARBA00055319"/>
    </source>
</evidence>